<sequence length="406" mass="45685">MNILTRNSVFRTITISRFLSALGSYMYNIVFIVYATTLPYSNIALFIANIVTIIPTVFTFWIGIKADNTKNKVKLLILMGFLQSILFVIIALLMKNKTFLVFSIVGFINVISDAINDFTNGLRLPIMQKNIESEKLYEAYSFSQFISYLSNILGQVLGVWLLTTSNHNYSFVAVINALTFLLSTLILLLNKQKLTYHFIKTPTEKISLSEQFKEMYATMKEIFKKVDDVSFVRLLMSILILNVIGGAVNSIYNFYFMKHQLFGLHYGQSLVIVESILIVGAILGNLTPNDYFSKLSISKLVIIQSVAFGLVGISNITKLSPIFGILFLAFAAFIMGKATPKLDSLLMENLPTNMLAQSNNFLGLLFTLSLPLGVFIFSSLAIYSIILCWILFTMLSLIAIIFIYIK</sequence>
<evidence type="ECO:0000256" key="2">
    <source>
        <dbReference type="ARBA" id="ARBA00022475"/>
    </source>
</evidence>
<dbReference type="Gene3D" id="1.20.1250.20">
    <property type="entry name" value="MFS general substrate transporter like domains"/>
    <property type="match status" value="1"/>
</dbReference>
<keyword evidence="3 6" id="KW-0812">Transmembrane</keyword>
<feature type="transmembrane region" description="Helical" evidence="6">
    <location>
        <begin position="264"/>
        <end position="284"/>
    </location>
</feature>
<reference evidence="7 8" key="1">
    <citation type="submission" date="2020-07" db="EMBL/GenBank/DDBJ databases">
        <title>Molecular and genomic characterization of Streptococcus porcinus isolated from diseased swine in Brazil.</title>
        <authorList>
            <person name="Moreno L.Z."/>
            <person name="Matajira C.E.C."/>
            <person name="Poor A.P."/>
            <person name="Dutra M.C."/>
            <person name="Moreno A.M."/>
        </authorList>
    </citation>
    <scope>NUCLEOTIDE SEQUENCE [LARGE SCALE GENOMIC DNA]</scope>
    <source>
        <strain evidence="7 8">SP0816-2</strain>
    </source>
</reference>
<gene>
    <name evidence="7" type="ORF">H1B29_08260</name>
</gene>
<feature type="transmembrane region" description="Helical" evidence="6">
    <location>
        <begin position="360"/>
        <end position="377"/>
    </location>
</feature>
<dbReference type="InterPro" id="IPR036259">
    <property type="entry name" value="MFS_trans_sf"/>
</dbReference>
<feature type="transmembrane region" description="Helical" evidence="6">
    <location>
        <begin position="99"/>
        <end position="118"/>
    </location>
</feature>
<evidence type="ECO:0000256" key="3">
    <source>
        <dbReference type="ARBA" id="ARBA00022692"/>
    </source>
</evidence>
<dbReference type="Proteomes" id="UP000524462">
    <property type="component" value="Unassembled WGS sequence"/>
</dbReference>
<evidence type="ECO:0000256" key="6">
    <source>
        <dbReference type="SAM" id="Phobius"/>
    </source>
</evidence>
<dbReference type="RefSeq" id="WP_181460383.1">
    <property type="nucleotide sequence ID" value="NZ_JACEGE010000023.1"/>
</dbReference>
<comment type="subcellular location">
    <subcellularLocation>
        <location evidence="1">Cell membrane</location>
        <topology evidence="1">Multi-pass membrane protein</topology>
    </subcellularLocation>
</comment>
<keyword evidence="5 6" id="KW-0472">Membrane</keyword>
<feature type="transmembrane region" description="Helical" evidence="6">
    <location>
        <begin position="75"/>
        <end position="93"/>
    </location>
</feature>
<proteinExistence type="predicted"/>
<evidence type="ECO:0000256" key="4">
    <source>
        <dbReference type="ARBA" id="ARBA00022989"/>
    </source>
</evidence>
<evidence type="ECO:0000256" key="5">
    <source>
        <dbReference type="ARBA" id="ARBA00023136"/>
    </source>
</evidence>
<feature type="transmembrane region" description="Helical" evidence="6">
    <location>
        <begin position="43"/>
        <end position="63"/>
    </location>
</feature>
<feature type="transmembrane region" description="Helical" evidence="6">
    <location>
        <begin position="296"/>
        <end position="316"/>
    </location>
</feature>
<dbReference type="PANTHER" id="PTHR23513">
    <property type="entry name" value="INTEGRAL MEMBRANE EFFLUX PROTEIN-RELATED"/>
    <property type="match status" value="1"/>
</dbReference>
<dbReference type="AlphaFoldDB" id="A0A7V9WSW5"/>
<name>A0A7V9WSW5_STRPO</name>
<protein>
    <submittedName>
        <fullName evidence="7">Transporter</fullName>
    </submittedName>
</protein>
<accession>A0A7V9WSW5</accession>
<feature type="transmembrane region" description="Helical" evidence="6">
    <location>
        <begin position="169"/>
        <end position="190"/>
    </location>
</feature>
<feature type="transmembrane region" description="Helical" evidence="6">
    <location>
        <begin position="231"/>
        <end position="252"/>
    </location>
</feature>
<keyword evidence="4 6" id="KW-1133">Transmembrane helix</keyword>
<dbReference type="PANTHER" id="PTHR23513:SF6">
    <property type="entry name" value="MAJOR FACILITATOR SUPERFAMILY ASSOCIATED DOMAIN-CONTAINING PROTEIN"/>
    <property type="match status" value="1"/>
</dbReference>
<evidence type="ECO:0000256" key="1">
    <source>
        <dbReference type="ARBA" id="ARBA00004651"/>
    </source>
</evidence>
<evidence type="ECO:0000313" key="7">
    <source>
        <dbReference type="EMBL" id="MBA2796470.1"/>
    </source>
</evidence>
<feature type="transmembrane region" description="Helical" evidence="6">
    <location>
        <begin position="18"/>
        <end position="37"/>
    </location>
</feature>
<feature type="transmembrane region" description="Helical" evidence="6">
    <location>
        <begin position="383"/>
        <end position="405"/>
    </location>
</feature>
<organism evidence="7 8">
    <name type="scientific">Streptococcus porcinus</name>
    <dbReference type="NCBI Taxonomy" id="1340"/>
    <lineage>
        <taxon>Bacteria</taxon>
        <taxon>Bacillati</taxon>
        <taxon>Bacillota</taxon>
        <taxon>Bacilli</taxon>
        <taxon>Lactobacillales</taxon>
        <taxon>Streptococcaceae</taxon>
        <taxon>Streptococcus</taxon>
    </lineage>
</organism>
<feature type="transmembrane region" description="Helical" evidence="6">
    <location>
        <begin position="139"/>
        <end position="163"/>
    </location>
</feature>
<evidence type="ECO:0000313" key="8">
    <source>
        <dbReference type="Proteomes" id="UP000524462"/>
    </source>
</evidence>
<dbReference type="EMBL" id="JACEGE010000023">
    <property type="protein sequence ID" value="MBA2796470.1"/>
    <property type="molecule type" value="Genomic_DNA"/>
</dbReference>
<dbReference type="SUPFAM" id="SSF103473">
    <property type="entry name" value="MFS general substrate transporter"/>
    <property type="match status" value="1"/>
</dbReference>
<dbReference type="GO" id="GO:0005886">
    <property type="term" value="C:plasma membrane"/>
    <property type="evidence" value="ECO:0007669"/>
    <property type="project" value="UniProtKB-SubCell"/>
</dbReference>
<keyword evidence="2" id="KW-1003">Cell membrane</keyword>
<comment type="caution">
    <text evidence="7">The sequence shown here is derived from an EMBL/GenBank/DDBJ whole genome shotgun (WGS) entry which is preliminary data.</text>
</comment>